<dbReference type="OrthoDB" id="39564at10239"/>
<accession>K4JNI7</accession>
<dbReference type="Proteomes" id="UP000000461">
    <property type="component" value="Segment"/>
</dbReference>
<gene>
    <name evidence="1" type="ORF">CcrRogue_gp312</name>
</gene>
<organism evidence="1 2">
    <name type="scientific">Caulobacter phage CcrRogue</name>
    <dbReference type="NCBI Taxonomy" id="2927986"/>
    <lineage>
        <taxon>Viruses</taxon>
        <taxon>Duplodnaviria</taxon>
        <taxon>Heunggongvirae</taxon>
        <taxon>Uroviricota</taxon>
        <taxon>Caudoviricetes</taxon>
        <taxon>Jeanschmidtviridae</taxon>
        <taxon>Poindextervirus</taxon>
        <taxon>Poindextervirus rogue</taxon>
    </lineage>
</organism>
<proteinExistence type="predicted"/>
<name>K4JNI7_9CAUD</name>
<dbReference type="EMBL" id="JX100814">
    <property type="protein sequence ID" value="AFU86794.1"/>
    <property type="molecule type" value="Genomic_DNA"/>
</dbReference>
<evidence type="ECO:0000313" key="2">
    <source>
        <dbReference type="Proteomes" id="UP000000461"/>
    </source>
</evidence>
<protein>
    <submittedName>
        <fullName evidence="1">Uncharacterized protein</fullName>
    </submittedName>
</protein>
<keyword evidence="2" id="KW-1185">Reference proteome</keyword>
<reference evidence="1 2" key="1">
    <citation type="journal article" date="2012" name="BMC Genomics">
        <title>The Caulobacter crescentus phage phiCbK: genomics of a canonical phage.</title>
        <authorList>
            <person name="Gill J.J."/>
            <person name="Berry J.D."/>
            <person name="Russell W.K."/>
            <person name="Lessor L."/>
            <person name="Escobar Garcia D.A."/>
            <person name="Hernandez D."/>
            <person name="Kane A."/>
            <person name="Keene J."/>
            <person name="Maddox M."/>
            <person name="Martin R."/>
            <person name="Mohan S."/>
            <person name="Thorn A.M."/>
            <person name="Russell D.H."/>
            <person name="Young R."/>
        </authorList>
    </citation>
    <scope>NUCLEOTIDE SEQUENCE [LARGE SCALE GENOMIC DNA]</scope>
</reference>
<sequence length="117" mass="13547">MKYKWMANPYYAQIGFSPHQARYWDVEKAMVLNLWDDIGRVGGLEDPSHWKLVWRPLQVGREGRYVLVTAQAGIAYPMAYPKGYRGAIVEIAADEDCRLRPTVRDETGRILEYRGVQ</sequence>
<evidence type="ECO:0000313" key="1">
    <source>
        <dbReference type="EMBL" id="AFU86794.1"/>
    </source>
</evidence>
<dbReference type="KEGG" id="vg:13996093"/>